<gene>
    <name evidence="4" type="ORF">METZ01_LOCUS20419</name>
</gene>
<dbReference type="InterPro" id="IPR020103">
    <property type="entry name" value="PsdUridine_synth_cat_dom_sf"/>
</dbReference>
<dbReference type="Gene3D" id="3.10.290.10">
    <property type="entry name" value="RNA-binding S4 domain"/>
    <property type="match status" value="1"/>
</dbReference>
<dbReference type="Pfam" id="PF01479">
    <property type="entry name" value="S4"/>
    <property type="match status" value="1"/>
</dbReference>
<dbReference type="Pfam" id="PF00849">
    <property type="entry name" value="PseudoU_synth_2"/>
    <property type="match status" value="1"/>
</dbReference>
<proteinExistence type="inferred from homology"/>
<dbReference type="InterPro" id="IPR000748">
    <property type="entry name" value="PsdUridine_synth_RsuA/RluB/E/F"/>
</dbReference>
<sequence length="238" mass="26256">MRIQKFLSRAGVASRRKAETLVLDGRVRINGTVRTELGTTVDPALDLVEVDGSAVELPEARWIRFHKPGGVLCTAEDTHGRRTVYDVLPDEYSGLRYVGRLDLETEGLLLLTNDGDVANRLQLPRHQVEREYEVCVEGVPLKTDIARLRTGVMLDDGLARPARVEVAAPVKGCGNLTLVMTEGRKREVRRLMYAVGFPVVTLKRVRFGPVQLGDLPSGEWDVLSLSDVLALAKCVTDA</sequence>
<dbReference type="InterPro" id="IPR002942">
    <property type="entry name" value="S4_RNA-bd"/>
</dbReference>
<dbReference type="InterPro" id="IPR006145">
    <property type="entry name" value="PsdUridine_synth_RsuA/RluA"/>
</dbReference>
<dbReference type="InterPro" id="IPR018496">
    <property type="entry name" value="PsdUridine_synth_RsuA/RluB_CS"/>
</dbReference>
<evidence type="ECO:0000256" key="2">
    <source>
        <dbReference type="ARBA" id="ARBA00023235"/>
    </source>
</evidence>
<evidence type="ECO:0000259" key="3">
    <source>
        <dbReference type="SMART" id="SM00363"/>
    </source>
</evidence>
<dbReference type="InterPro" id="IPR036986">
    <property type="entry name" value="S4_RNA-bd_sf"/>
</dbReference>
<dbReference type="GO" id="GO:0001522">
    <property type="term" value="P:pseudouridine synthesis"/>
    <property type="evidence" value="ECO:0007669"/>
    <property type="project" value="InterPro"/>
</dbReference>
<dbReference type="PROSITE" id="PS50889">
    <property type="entry name" value="S4"/>
    <property type="match status" value="1"/>
</dbReference>
<dbReference type="PROSITE" id="PS01149">
    <property type="entry name" value="PSI_RSU"/>
    <property type="match status" value="1"/>
</dbReference>
<name>A0A381PKK7_9ZZZZ</name>
<dbReference type="AlphaFoldDB" id="A0A381PKK7"/>
<dbReference type="Gene3D" id="3.30.70.580">
    <property type="entry name" value="Pseudouridine synthase I, catalytic domain, N-terminal subdomain"/>
    <property type="match status" value="1"/>
</dbReference>
<dbReference type="InterPro" id="IPR020094">
    <property type="entry name" value="TruA/RsuA/RluB/E/F_N"/>
</dbReference>
<evidence type="ECO:0000313" key="4">
    <source>
        <dbReference type="EMBL" id="SUZ67565.1"/>
    </source>
</evidence>
<comment type="similarity">
    <text evidence="1">Belongs to the pseudouridine synthase RsuA family.</text>
</comment>
<dbReference type="SUPFAM" id="SSF55174">
    <property type="entry name" value="Alpha-L RNA-binding motif"/>
    <property type="match status" value="1"/>
</dbReference>
<dbReference type="InterPro" id="IPR042092">
    <property type="entry name" value="PsdUridine_s_RsuA/RluB/E/F_cat"/>
</dbReference>
<dbReference type="GO" id="GO:0009982">
    <property type="term" value="F:pseudouridine synthase activity"/>
    <property type="evidence" value="ECO:0007669"/>
    <property type="project" value="InterPro"/>
</dbReference>
<dbReference type="SUPFAM" id="SSF55120">
    <property type="entry name" value="Pseudouridine synthase"/>
    <property type="match status" value="1"/>
</dbReference>
<dbReference type="GO" id="GO:0006364">
    <property type="term" value="P:rRNA processing"/>
    <property type="evidence" value="ECO:0007669"/>
    <property type="project" value="UniProtKB-ARBA"/>
</dbReference>
<protein>
    <recommendedName>
        <fullName evidence="3">RNA-binding S4 domain-containing protein</fullName>
    </recommendedName>
</protein>
<dbReference type="Gene3D" id="3.30.70.1560">
    <property type="entry name" value="Alpha-L RNA-binding motif"/>
    <property type="match status" value="1"/>
</dbReference>
<organism evidence="4">
    <name type="scientific">marine metagenome</name>
    <dbReference type="NCBI Taxonomy" id="408172"/>
    <lineage>
        <taxon>unclassified sequences</taxon>
        <taxon>metagenomes</taxon>
        <taxon>ecological metagenomes</taxon>
    </lineage>
</organism>
<dbReference type="SMART" id="SM00363">
    <property type="entry name" value="S4"/>
    <property type="match status" value="1"/>
</dbReference>
<keyword evidence="2" id="KW-0413">Isomerase</keyword>
<dbReference type="FunFam" id="3.10.290.10:FF:000003">
    <property type="entry name" value="Pseudouridine synthase"/>
    <property type="match status" value="1"/>
</dbReference>
<feature type="domain" description="RNA-binding S4" evidence="3">
    <location>
        <begin position="1"/>
        <end position="61"/>
    </location>
</feature>
<dbReference type="InterPro" id="IPR050343">
    <property type="entry name" value="RsuA_PseudoU_synthase"/>
</dbReference>
<reference evidence="4" key="1">
    <citation type="submission" date="2018-05" db="EMBL/GenBank/DDBJ databases">
        <authorList>
            <person name="Lanie J.A."/>
            <person name="Ng W.-L."/>
            <person name="Kazmierczak K.M."/>
            <person name="Andrzejewski T.M."/>
            <person name="Davidsen T.M."/>
            <person name="Wayne K.J."/>
            <person name="Tettelin H."/>
            <person name="Glass J.I."/>
            <person name="Rusch D."/>
            <person name="Podicherti R."/>
            <person name="Tsui H.-C.T."/>
            <person name="Winkler M.E."/>
        </authorList>
    </citation>
    <scope>NUCLEOTIDE SEQUENCE</scope>
</reference>
<dbReference type="EMBL" id="UINC01001016">
    <property type="protein sequence ID" value="SUZ67565.1"/>
    <property type="molecule type" value="Genomic_DNA"/>
</dbReference>
<dbReference type="NCBIfam" id="TIGR00093">
    <property type="entry name" value="pseudouridine synthase"/>
    <property type="match status" value="1"/>
</dbReference>
<evidence type="ECO:0000256" key="1">
    <source>
        <dbReference type="ARBA" id="ARBA00008348"/>
    </source>
</evidence>
<dbReference type="GO" id="GO:0003723">
    <property type="term" value="F:RNA binding"/>
    <property type="evidence" value="ECO:0007669"/>
    <property type="project" value="InterPro"/>
</dbReference>
<accession>A0A381PKK7</accession>
<dbReference type="PANTHER" id="PTHR47683:SF2">
    <property type="entry name" value="RNA-BINDING S4 DOMAIN-CONTAINING PROTEIN"/>
    <property type="match status" value="1"/>
</dbReference>
<dbReference type="CDD" id="cd00165">
    <property type="entry name" value="S4"/>
    <property type="match status" value="1"/>
</dbReference>
<dbReference type="PANTHER" id="PTHR47683">
    <property type="entry name" value="PSEUDOURIDINE SYNTHASE FAMILY PROTEIN-RELATED"/>
    <property type="match status" value="1"/>
</dbReference>